<protein>
    <submittedName>
        <fullName evidence="1">Uncharacterized protein</fullName>
    </submittedName>
</protein>
<comment type="caution">
    <text evidence="1">The sequence shown here is derived from an EMBL/GenBank/DDBJ whole genome shotgun (WGS) entry which is preliminary data.</text>
</comment>
<organism evidence="1 2">
    <name type="scientific">Lasiodiplodia mahajangana</name>
    <dbReference type="NCBI Taxonomy" id="1108764"/>
    <lineage>
        <taxon>Eukaryota</taxon>
        <taxon>Fungi</taxon>
        <taxon>Dikarya</taxon>
        <taxon>Ascomycota</taxon>
        <taxon>Pezizomycotina</taxon>
        <taxon>Dothideomycetes</taxon>
        <taxon>Dothideomycetes incertae sedis</taxon>
        <taxon>Botryosphaeriales</taxon>
        <taxon>Botryosphaeriaceae</taxon>
        <taxon>Lasiodiplodia</taxon>
    </lineage>
</organism>
<reference evidence="1" key="1">
    <citation type="submission" date="2022-12" db="EMBL/GenBank/DDBJ databases">
        <title>Genome Sequence of Lasiodiplodia mahajangana.</title>
        <authorList>
            <person name="Buettner E."/>
        </authorList>
    </citation>
    <scope>NUCLEOTIDE SEQUENCE</scope>
    <source>
        <strain evidence="1">VT137</strain>
    </source>
</reference>
<evidence type="ECO:0000313" key="2">
    <source>
        <dbReference type="Proteomes" id="UP001153332"/>
    </source>
</evidence>
<evidence type="ECO:0000313" key="1">
    <source>
        <dbReference type="EMBL" id="KAJ8132062.1"/>
    </source>
</evidence>
<dbReference type="Proteomes" id="UP001153332">
    <property type="component" value="Unassembled WGS sequence"/>
</dbReference>
<accession>A0ACC2JXJ7</accession>
<name>A0ACC2JXJ7_9PEZI</name>
<proteinExistence type="predicted"/>
<dbReference type="EMBL" id="JAPUUL010000186">
    <property type="protein sequence ID" value="KAJ8132062.1"/>
    <property type="molecule type" value="Genomic_DNA"/>
</dbReference>
<sequence length="96" mass="10450">MTLFPSCSTPGGRAWILDMMAHSPVGANDGVPLWEAVLTQTREVYGVLRPALQVISNSDITEHPHGAIRVLLAVVRVQRFDIAISTFQASKIANHT</sequence>
<gene>
    <name evidence="1" type="ORF">O1611_g1561</name>
</gene>
<keyword evidence="2" id="KW-1185">Reference proteome</keyword>